<dbReference type="InterPro" id="IPR057855">
    <property type="entry name" value="Beta-prop_WDR19_1st"/>
</dbReference>
<dbReference type="Proteomes" id="UP000247498">
    <property type="component" value="Unassembled WGS sequence"/>
</dbReference>
<gene>
    <name evidence="6" type="ORF">Rsub_04713</name>
</gene>
<evidence type="ECO:0000259" key="4">
    <source>
        <dbReference type="Pfam" id="PF15911"/>
    </source>
</evidence>
<dbReference type="GO" id="GO:0035721">
    <property type="term" value="P:intraciliary retrograde transport"/>
    <property type="evidence" value="ECO:0007669"/>
    <property type="project" value="InterPro"/>
</dbReference>
<dbReference type="GO" id="GO:0060271">
    <property type="term" value="P:cilium assembly"/>
    <property type="evidence" value="ECO:0007669"/>
    <property type="project" value="TreeGrafter"/>
</dbReference>
<dbReference type="Pfam" id="PF15911">
    <property type="entry name" value="Beta-prop_WDR19_2nd"/>
    <property type="match status" value="1"/>
</dbReference>
<dbReference type="SUPFAM" id="SSF69322">
    <property type="entry name" value="Tricorn protease domain 2"/>
    <property type="match status" value="1"/>
</dbReference>
<dbReference type="InParanoid" id="A0A2V0NXB9"/>
<dbReference type="STRING" id="307507.A0A2V0NXB9"/>
<keyword evidence="2" id="KW-0677">Repeat</keyword>
<dbReference type="GO" id="GO:0005929">
    <property type="term" value="C:cilium"/>
    <property type="evidence" value="ECO:0007669"/>
    <property type="project" value="TreeGrafter"/>
</dbReference>
<dbReference type="InterPro" id="IPR001680">
    <property type="entry name" value="WD40_rpt"/>
</dbReference>
<dbReference type="SMART" id="SM00320">
    <property type="entry name" value="WD40"/>
    <property type="match status" value="4"/>
</dbReference>
<dbReference type="InterPro" id="IPR039468">
    <property type="entry name" value="WDR19_WD40_rpt"/>
</dbReference>
<evidence type="ECO:0000256" key="2">
    <source>
        <dbReference type="ARBA" id="ARBA00022737"/>
    </source>
</evidence>
<organism evidence="6 7">
    <name type="scientific">Raphidocelis subcapitata</name>
    <dbReference type="NCBI Taxonomy" id="307507"/>
    <lineage>
        <taxon>Eukaryota</taxon>
        <taxon>Viridiplantae</taxon>
        <taxon>Chlorophyta</taxon>
        <taxon>core chlorophytes</taxon>
        <taxon>Chlorophyceae</taxon>
        <taxon>CS clade</taxon>
        <taxon>Sphaeropleales</taxon>
        <taxon>Selenastraceae</taxon>
        <taxon>Raphidocelis</taxon>
    </lineage>
</organism>
<keyword evidence="7" id="KW-1185">Reference proteome</keyword>
<evidence type="ECO:0000256" key="3">
    <source>
        <dbReference type="SAM" id="MobiDB-lite"/>
    </source>
</evidence>
<dbReference type="InterPro" id="IPR015943">
    <property type="entry name" value="WD40/YVTN_repeat-like_dom_sf"/>
</dbReference>
<evidence type="ECO:0000313" key="7">
    <source>
        <dbReference type="Proteomes" id="UP000247498"/>
    </source>
</evidence>
<keyword evidence="1" id="KW-0853">WD repeat</keyword>
<feature type="compositionally biased region" description="Low complexity" evidence="3">
    <location>
        <begin position="1115"/>
        <end position="1132"/>
    </location>
</feature>
<dbReference type="Pfam" id="PF23389">
    <property type="entry name" value="Beta-prop_WDR19_1st"/>
    <property type="match status" value="1"/>
</dbReference>
<proteinExistence type="predicted"/>
<feature type="domain" description="WDR19 WD40 repeat" evidence="4">
    <location>
        <begin position="398"/>
        <end position="671"/>
    </location>
</feature>
<sequence length="1432" mass="146240">MRQLFAAAAGELGDGRTAFAWSPRGNYLAAAGNKRQILIYDRSGKAVQELPLPPPDVAPADPKQACCLQLQWDANGDTLAALPTGSNCVFVWTAATRELQKLETEFKAQEVTAIAWARGGGTLAAATAKGNLQLFQLQKRRRVPIVGKHTKRVLCGAWNAEGLLLLGAADKTVSLTDGDTGDTLKVWQLKGEPLELAAADPKGDGPGSGGGSSGGGQGGGWSALTNKRILYIFSRGGHAGSSGSGGAGANAAPQAPPLELSFQDKYGAPQRHLWFGNGLVMVGFRGGRVVVVSSASSEAGTELHSGQHLDLLSDIAHCPALARIAIGGGSSVKVLDVGSGVRELGGEAIEVPEGQLVDALGWSGDGQASVLTVSTSGGHLISYLAALPAVYASCGPRLAHLVSLRELAVADAASGGPAARLEVGCEPAFCAVGPAHIAVGLNNQVLYYGHSPSRAPALVSRREYLGTVAGLWLSSSHAAALVDGRLIVHPIEPVGRGAEHEHDAALPPAGSGQVVTCAGMTEQFVAVGTAQGALLHYLLPGLEPVNEYRHPGGAIARLWPQPDGVRCVFADASGAALLFSALNDAAAPLPGIEGAPDSVLWDAADPNVFVARDGGALLAYMALPPPLAPPGPQLLCRAALPATHAPLVLLNGVVTCRVRNGALDSITLESHTALQGGLPEAAAGAGVKGSLSKRFSQALRLQRLDDAWRCALALRAADAWRQLAVAALEALDVGMAAAAYRQLGDAGMVLSLESLAGAEDAALLTGHALVLLGRDPEAAQAAFLRSCRPLAALEMRRDLKQWPAALALARRLAPEEVPAIGRAHAAALELALDAPPGGASATDQAEHRRTCLGGLARTLLKLGDVQAGKAAALEVEDPALWKACAQILESAGHPPEAAELFERCGLFEKAAAIHIASKNLAAAAPLMARVASPKLQLAFARAKEAQGRWQEAAVAYEAGGDVSSAVRLLLEKLDAPSRAAAIVRKAGPGAAPDAAAAVARHCLAARDARAAAFDVAASRGEMDAFAALVGAGASAKSEAGPRVEKIAAYYEARGQPERAADAWARAEQRERAARLYLQVGTTAAISKAIALVEASGGDAQLAAAILDHLNTAPAGEQARPAAGGAASAEGAGADSGGGGGGAAAAGEVGVEELRFRLHMALGRLPEAARSALEDARREQDAGNYRAAHAKLLRAVRQIAALGARPPQELVSALALIHSYVIVRGLVARDDHATAARMLVRVAQSISRFPRHAVPILTSAVIECSRAGLKGAAFEPFVDERYRKKIELLVRKPDRAGEPEAALAPCPYCGLPGPEAELRCGGCESIIPFDIASGKRMTLEDWAECPACRFPCGAAAMRAALSAEGACPLCGERVAADAVARLVVTEARARAAAAVAGAVGPGAAAAMAAAVAEAGGGASGVDGGGSGGAAGAF</sequence>
<evidence type="ECO:0000313" key="6">
    <source>
        <dbReference type="EMBL" id="GBF91989.1"/>
    </source>
</evidence>
<reference evidence="6 7" key="1">
    <citation type="journal article" date="2018" name="Sci. Rep.">
        <title>Raphidocelis subcapitata (=Pseudokirchneriella subcapitata) provides an insight into genome evolution and environmental adaptations in the Sphaeropleales.</title>
        <authorList>
            <person name="Suzuki S."/>
            <person name="Yamaguchi H."/>
            <person name="Nakajima N."/>
            <person name="Kawachi M."/>
        </authorList>
    </citation>
    <scope>NUCLEOTIDE SEQUENCE [LARGE SCALE GENOMIC DNA]</scope>
    <source>
        <strain evidence="6 7">NIES-35</strain>
    </source>
</reference>
<name>A0A2V0NXB9_9CHLO</name>
<accession>A0A2V0NXB9</accession>
<dbReference type="OrthoDB" id="10250638at2759"/>
<dbReference type="Gene3D" id="1.25.40.470">
    <property type="match status" value="1"/>
</dbReference>
<feature type="domain" description="WDR19 first beta-propeller" evidence="5">
    <location>
        <begin position="18"/>
        <end position="378"/>
    </location>
</feature>
<protein>
    <submittedName>
        <fullName evidence="6">Uncharacterized protein</fullName>
    </submittedName>
</protein>
<dbReference type="InterPro" id="IPR011047">
    <property type="entry name" value="Quinoprotein_ADH-like_sf"/>
</dbReference>
<dbReference type="InterPro" id="IPR040379">
    <property type="entry name" value="WDR19/dyf-2"/>
</dbReference>
<evidence type="ECO:0000259" key="5">
    <source>
        <dbReference type="Pfam" id="PF23389"/>
    </source>
</evidence>
<evidence type="ECO:0000256" key="1">
    <source>
        <dbReference type="ARBA" id="ARBA00022574"/>
    </source>
</evidence>
<dbReference type="GO" id="GO:0030991">
    <property type="term" value="C:intraciliary transport particle A"/>
    <property type="evidence" value="ECO:0007669"/>
    <property type="project" value="TreeGrafter"/>
</dbReference>
<dbReference type="SUPFAM" id="SSF50998">
    <property type="entry name" value="Quinoprotein alcohol dehydrogenase-like"/>
    <property type="match status" value="1"/>
</dbReference>
<dbReference type="Gene3D" id="2.130.10.10">
    <property type="entry name" value="YVTN repeat-like/Quinoprotein amine dehydrogenase"/>
    <property type="match status" value="1"/>
</dbReference>
<feature type="compositionally biased region" description="Gly residues" evidence="3">
    <location>
        <begin position="204"/>
        <end position="218"/>
    </location>
</feature>
<feature type="region of interest" description="Disordered" evidence="3">
    <location>
        <begin position="1115"/>
        <end position="1141"/>
    </location>
</feature>
<feature type="region of interest" description="Disordered" evidence="3">
    <location>
        <begin position="197"/>
        <end position="218"/>
    </location>
</feature>
<dbReference type="EMBL" id="BDRX01000028">
    <property type="protein sequence ID" value="GBF91989.1"/>
    <property type="molecule type" value="Genomic_DNA"/>
</dbReference>
<dbReference type="PANTHER" id="PTHR14920">
    <property type="entry name" value="OSMOTIC AVOIDANCE ABNORMAL PROTEIN 1/WD REPEAT MEMBRANE PROTEIN"/>
    <property type="match status" value="1"/>
</dbReference>
<dbReference type="PANTHER" id="PTHR14920:SF0">
    <property type="entry name" value="WD REPEAT DOMAIN 19"/>
    <property type="match status" value="1"/>
</dbReference>
<comment type="caution">
    <text evidence="6">The sequence shown here is derived from an EMBL/GenBank/DDBJ whole genome shotgun (WGS) entry which is preliminary data.</text>
</comment>